<evidence type="ECO:0000313" key="2">
    <source>
        <dbReference type="Proteomes" id="UP000641588"/>
    </source>
</evidence>
<gene>
    <name evidence="1" type="ORF">GC093_20690</name>
</gene>
<keyword evidence="2" id="KW-1185">Reference proteome</keyword>
<proteinExistence type="predicted"/>
<protein>
    <submittedName>
        <fullName evidence="1">Uncharacterized protein</fullName>
    </submittedName>
</protein>
<sequence length="403" mass="46423">MDKSALNLFKYLISKILNNDFDPDNLNTFVSYKDVHTKLGLQRISGTYGRSLELQGLGSLASWLKSEQLPAITGLIITEAKKQPADGFFKLYGKDSRESRDWWKEEIEKVLHYDWVNALLKIINKNEDNTFMPTTEIIGLADLDFEFKLNLSFQTVFDMGHVLTNIQALFSGFFYSIEPTELEYEWLEENDIHELNLPSEFIKTINTIPNIDDSIKDKILTDISKLLPVKKKMASLQTYSTRSQKISSQYKNKLRLRSFKQGSLLLEITSSVLGGLLLKFLEKLLFKEEQSNTQVININIENSCIIINKHGESKLIKSSEYKDYFFNDNKEISHAVTSENFINKILDQVTYDSMDIESSVKSLFEVLEKERVISKYTSYDKRATKTVVRDISKLKGALFNVQC</sequence>
<accession>A0A972GWU6</accession>
<organism evidence="1 2">
    <name type="scientific">Paenibacillus foliorum</name>
    <dbReference type="NCBI Taxonomy" id="2654974"/>
    <lineage>
        <taxon>Bacteria</taxon>
        <taxon>Bacillati</taxon>
        <taxon>Bacillota</taxon>
        <taxon>Bacilli</taxon>
        <taxon>Bacillales</taxon>
        <taxon>Paenibacillaceae</taxon>
        <taxon>Paenibacillus</taxon>
    </lineage>
</organism>
<comment type="caution">
    <text evidence="1">The sequence shown here is derived from an EMBL/GenBank/DDBJ whole genome shotgun (WGS) entry which is preliminary data.</text>
</comment>
<reference evidence="1" key="1">
    <citation type="submission" date="2019-10" db="EMBL/GenBank/DDBJ databases">
        <title>Description of Paenibacillus glebae sp. nov.</title>
        <authorList>
            <person name="Carlier A."/>
            <person name="Qi S."/>
        </authorList>
    </citation>
    <scope>NUCLEOTIDE SEQUENCE</scope>
    <source>
        <strain evidence="1">LMG 31456</strain>
    </source>
</reference>
<dbReference type="RefSeq" id="WP_171653854.1">
    <property type="nucleotide sequence ID" value="NZ_WHOD01000071.1"/>
</dbReference>
<evidence type="ECO:0000313" key="1">
    <source>
        <dbReference type="EMBL" id="NOU95628.1"/>
    </source>
</evidence>
<dbReference type="AlphaFoldDB" id="A0A972GWU6"/>
<name>A0A972GWU6_9BACL</name>
<dbReference type="Proteomes" id="UP000641588">
    <property type="component" value="Unassembled WGS sequence"/>
</dbReference>
<dbReference type="EMBL" id="WHOD01000071">
    <property type="protein sequence ID" value="NOU95628.1"/>
    <property type="molecule type" value="Genomic_DNA"/>
</dbReference>